<accession>A0A0E2Z387</accession>
<organism evidence="1 2">
    <name type="scientific">Nitrosococcus oceani C-27</name>
    <dbReference type="NCBI Taxonomy" id="314279"/>
    <lineage>
        <taxon>Bacteria</taxon>
        <taxon>Pseudomonadati</taxon>
        <taxon>Pseudomonadota</taxon>
        <taxon>Gammaproteobacteria</taxon>
        <taxon>Chromatiales</taxon>
        <taxon>Chromatiaceae</taxon>
        <taxon>Nitrosococcus</taxon>
    </lineage>
</organism>
<gene>
    <name evidence="1" type="ORF">IB75_05000</name>
</gene>
<evidence type="ECO:0008006" key="3">
    <source>
        <dbReference type="Google" id="ProtNLM"/>
    </source>
</evidence>
<dbReference type="PANTHER" id="PTHR34801:SF6">
    <property type="entry name" value="SLL1620 PROTEIN"/>
    <property type="match status" value="1"/>
</dbReference>
<dbReference type="PIRSF" id="PIRSF026426">
    <property type="entry name" value="DUF1499"/>
    <property type="match status" value="1"/>
</dbReference>
<dbReference type="PANTHER" id="PTHR34801">
    <property type="entry name" value="EXPRESSED PROTEIN"/>
    <property type="match status" value="1"/>
</dbReference>
<dbReference type="EMBL" id="JPGN01000029">
    <property type="protein sequence ID" value="KFI19984.1"/>
    <property type="molecule type" value="Genomic_DNA"/>
</dbReference>
<dbReference type="InterPro" id="IPR010865">
    <property type="entry name" value="DUF1499"/>
</dbReference>
<comment type="caution">
    <text evidence="1">The sequence shown here is derived from an EMBL/GenBank/DDBJ whole genome shotgun (WGS) entry which is preliminary data.</text>
</comment>
<dbReference type="Pfam" id="PF07386">
    <property type="entry name" value="DUF1499"/>
    <property type="match status" value="1"/>
</dbReference>
<name>A0A0E2Z387_9GAMM</name>
<evidence type="ECO:0000313" key="2">
    <source>
        <dbReference type="Proteomes" id="UP000028839"/>
    </source>
</evidence>
<dbReference type="OrthoDB" id="9793534at2"/>
<dbReference type="HOGENOM" id="CLU_105603_3_0_6"/>
<proteinExistence type="predicted"/>
<protein>
    <recommendedName>
        <fullName evidence="3">DUF1499 domain-containing protein</fullName>
    </recommendedName>
</protein>
<evidence type="ECO:0000313" key="1">
    <source>
        <dbReference type="EMBL" id="KFI19984.1"/>
    </source>
</evidence>
<reference evidence="1 2" key="1">
    <citation type="submission" date="2014-07" db="EMBL/GenBank/DDBJ databases">
        <title>Comparative analysis of Nitrosococcus oceani genome inventories of strains from Pacific and Atlantic gyres.</title>
        <authorList>
            <person name="Lim C.K."/>
            <person name="Wang L."/>
            <person name="Sayavedra-Soto L.A."/>
            <person name="Klotz M.G."/>
        </authorList>
    </citation>
    <scope>NUCLEOTIDE SEQUENCE [LARGE SCALE GENOMIC DNA]</scope>
    <source>
        <strain evidence="1 2">C-27</strain>
    </source>
</reference>
<sequence>MEKDEMQSPPNNEFPPCPTNPNCVCSDSAIKDEKHYIEPYHLKVSPPEGWGVLKDIISALPRTTIISASSHYLHAIAKSRIFRFVDDLEFQLRPRQKMIALRSAARLGYYDFGVNRNRIEKIRNQLRLQGVIR</sequence>
<dbReference type="AlphaFoldDB" id="A0A0E2Z387"/>
<dbReference type="Proteomes" id="UP000028839">
    <property type="component" value="Unassembled WGS sequence"/>
</dbReference>